<dbReference type="eggNOG" id="COG3628">
    <property type="taxonomic scope" value="Bacteria"/>
</dbReference>
<proteinExistence type="predicted"/>
<sequence>MEITIEKQDSQINLFPKNLIEEVTQNVQMILISPKYSVPLDRDFGTSHKQLDTPVNVAQPKLIMEIVDAIEKYEPRAEITKINFKVDEAKAGKLIPVVGVKIKDE</sequence>
<evidence type="ECO:0000313" key="1">
    <source>
        <dbReference type="EMBL" id="EEI86130.1"/>
    </source>
</evidence>
<dbReference type="RefSeq" id="WP_004829069.1">
    <property type="nucleotide sequence ID" value="NZ_GG666049.1"/>
</dbReference>
<dbReference type="AlphaFoldDB" id="C2BG15"/>
<evidence type="ECO:0000313" key="2">
    <source>
        <dbReference type="Proteomes" id="UP000005984"/>
    </source>
</evidence>
<gene>
    <name evidence="1" type="ORF">HMPREF0072_1285</name>
</gene>
<protein>
    <submittedName>
        <fullName evidence="1">Uncharacterized protein</fullName>
    </submittedName>
</protein>
<name>C2BG15_9FIRM</name>
<dbReference type="HOGENOM" id="CLU_170883_2_0_9"/>
<dbReference type="STRING" id="525254.HMPREF0072_1285"/>
<comment type="caution">
    <text evidence="1">The sequence shown here is derived from an EMBL/GenBank/DDBJ whole genome shotgun (WGS) entry which is preliminary data.</text>
</comment>
<organism evidence="1 2">
    <name type="scientific">Anaerococcus lactolyticus ATCC 51172</name>
    <dbReference type="NCBI Taxonomy" id="525254"/>
    <lineage>
        <taxon>Bacteria</taxon>
        <taxon>Bacillati</taxon>
        <taxon>Bacillota</taxon>
        <taxon>Tissierellia</taxon>
        <taxon>Tissierellales</taxon>
        <taxon>Peptoniphilaceae</taxon>
        <taxon>Anaerococcus</taxon>
    </lineage>
</organism>
<dbReference type="Proteomes" id="UP000005984">
    <property type="component" value="Unassembled WGS sequence"/>
</dbReference>
<accession>C2BG15</accession>
<dbReference type="Gene3D" id="3.10.450.40">
    <property type="match status" value="1"/>
</dbReference>
<dbReference type="EMBL" id="ABYO01000214">
    <property type="protein sequence ID" value="EEI86130.1"/>
    <property type="molecule type" value="Genomic_DNA"/>
</dbReference>
<keyword evidence="2" id="KW-1185">Reference proteome</keyword>
<dbReference type="SUPFAM" id="SSF160719">
    <property type="entry name" value="gpW/gp25-like"/>
    <property type="match status" value="1"/>
</dbReference>
<reference evidence="1 2" key="1">
    <citation type="submission" date="2008-10" db="EMBL/GenBank/DDBJ databases">
        <authorList>
            <person name="Qin X."/>
            <person name="Bachman B."/>
            <person name="Battles P."/>
            <person name="Bell A."/>
            <person name="Bess C."/>
            <person name="Bickham C."/>
            <person name="Chaboub L."/>
            <person name="Chen D."/>
            <person name="Coyle M."/>
            <person name="Deiros D.R."/>
            <person name="Dinh H."/>
            <person name="Forbes L."/>
            <person name="Fowler G."/>
            <person name="Francisco L."/>
            <person name="Fu Q."/>
            <person name="Gubbala S."/>
            <person name="Hale W."/>
            <person name="Han Y."/>
            <person name="Hemphill L."/>
            <person name="Highlander S.K."/>
            <person name="Hirani K."/>
            <person name="Hogues M."/>
            <person name="Jackson L."/>
            <person name="Jakkamsetti A."/>
            <person name="Javaid M."/>
            <person name="Jiang H."/>
            <person name="Korchina V."/>
            <person name="Kovar C."/>
            <person name="Lara F."/>
            <person name="Lee S."/>
            <person name="Mata R."/>
            <person name="Mathew T."/>
            <person name="Moen C."/>
            <person name="Morales K."/>
            <person name="Munidasa M."/>
            <person name="Nazareth L."/>
            <person name="Ngo R."/>
            <person name="Nguyen L."/>
            <person name="Okwuonu G."/>
            <person name="Ongeri F."/>
            <person name="Patil S."/>
            <person name="Petrosino J."/>
            <person name="Pham C."/>
            <person name="Pham P."/>
            <person name="Pu L.-L."/>
            <person name="Puazo M."/>
            <person name="Raj R."/>
            <person name="Reid J."/>
            <person name="Rouhana J."/>
            <person name="Saada N."/>
            <person name="Shang Y."/>
            <person name="Simmons D."/>
            <person name="Thornton R."/>
            <person name="Warren J."/>
            <person name="Weissenberger G."/>
            <person name="Zhang J."/>
            <person name="Zhang L."/>
            <person name="Zhou C."/>
            <person name="Zhu D."/>
            <person name="Muzny D."/>
            <person name="Worley K."/>
            <person name="Gibbs R."/>
        </authorList>
    </citation>
    <scope>NUCLEOTIDE SEQUENCE [LARGE SCALE GENOMIC DNA]</scope>
    <source>
        <strain evidence="1 2">ATCC 51172</strain>
    </source>
</reference>